<feature type="binding site" evidence="10">
    <location>
        <position position="243"/>
    </location>
    <ligand>
        <name>Fe cation</name>
        <dbReference type="ChEBI" id="CHEBI:24875"/>
        <label>2</label>
    </ligand>
</feature>
<dbReference type="PANTHER" id="PTHR12697:SF5">
    <property type="entry name" value="DEOXYHYPUSINE HYDROXYLASE"/>
    <property type="match status" value="1"/>
</dbReference>
<evidence type="ECO:0000256" key="7">
    <source>
        <dbReference type="ARBA" id="ARBA00023033"/>
    </source>
</evidence>
<evidence type="ECO:0000256" key="2">
    <source>
        <dbReference type="ARBA" id="ARBA00005041"/>
    </source>
</evidence>
<keyword evidence="5 10" id="KW-0560">Oxidoreductase</keyword>
<evidence type="ECO:0000256" key="11">
    <source>
        <dbReference type="PROSITE-ProRule" id="PRU00103"/>
    </source>
</evidence>
<dbReference type="SUPFAM" id="SSF48371">
    <property type="entry name" value="ARM repeat"/>
    <property type="match status" value="1"/>
</dbReference>
<evidence type="ECO:0000256" key="10">
    <source>
        <dbReference type="HAMAP-Rule" id="MF_03101"/>
    </source>
</evidence>
<keyword evidence="7 10" id="KW-0503">Monooxygenase</keyword>
<comment type="catalytic activity">
    <reaction evidence="1 10">
        <text>[eIF5A protein]-deoxyhypusine + AH2 + O2 = [eIF5A protein]-hypusine + A + H2O</text>
        <dbReference type="Rhea" id="RHEA:14101"/>
        <dbReference type="Rhea" id="RHEA-COMP:10144"/>
        <dbReference type="Rhea" id="RHEA-COMP:12592"/>
        <dbReference type="ChEBI" id="CHEBI:13193"/>
        <dbReference type="ChEBI" id="CHEBI:15377"/>
        <dbReference type="ChEBI" id="CHEBI:15379"/>
        <dbReference type="ChEBI" id="CHEBI:17499"/>
        <dbReference type="ChEBI" id="CHEBI:82657"/>
        <dbReference type="ChEBI" id="CHEBI:91175"/>
        <dbReference type="EC" id="1.14.99.29"/>
    </reaction>
</comment>
<reference evidence="12" key="1">
    <citation type="journal article" date="2014" name="PLoS Negl. Trop. Dis.">
        <title>Identification and characterization of seminal fluid proteins in the Asian tiger mosquito, Aedes albopictus.</title>
        <authorList>
            <person name="Boes K.E."/>
            <person name="Ribeiro J.M."/>
            <person name="Wong A."/>
            <person name="Harrington L.C."/>
            <person name="Wolfner M.F."/>
            <person name="Sirot L.K."/>
        </authorList>
    </citation>
    <scope>NUCLEOTIDE SEQUENCE</scope>
    <source>
        <tissue evidence="12">Reproductive organs</tissue>
    </source>
</reference>
<proteinExistence type="evidence at transcript level"/>
<evidence type="ECO:0000256" key="3">
    <source>
        <dbReference type="ARBA" id="ARBA00022723"/>
    </source>
</evidence>
<keyword evidence="3 10" id="KW-0479">Metal-binding</keyword>
<feature type="binding site" evidence="10">
    <location>
        <position position="58"/>
    </location>
    <ligand>
        <name>Fe cation</name>
        <dbReference type="ChEBI" id="CHEBI:24875"/>
        <label>1</label>
    </ligand>
</feature>
<name>A0A023EP29_AEDAL</name>
<feature type="binding site" evidence="10">
    <location>
        <position position="244"/>
    </location>
    <ligand>
        <name>Fe cation</name>
        <dbReference type="ChEBI" id="CHEBI:24875"/>
        <label>2</label>
    </ligand>
</feature>
<feature type="binding site" evidence="10">
    <location>
        <position position="210"/>
    </location>
    <ligand>
        <name>Fe cation</name>
        <dbReference type="ChEBI" id="CHEBI:24875"/>
        <label>2</label>
    </ligand>
</feature>
<protein>
    <recommendedName>
        <fullName evidence="10">Deoxyhypusine hydroxylase</fullName>
        <shortName evidence="10">DOHH</shortName>
        <ecNumber evidence="10">1.14.99.29</ecNumber>
    </recommendedName>
    <alternativeName>
        <fullName evidence="10">Deoxyhypusine dioxygenase</fullName>
    </alternativeName>
    <alternativeName>
        <fullName evidence="10">Deoxyhypusine monooxygenase</fullName>
    </alternativeName>
</protein>
<dbReference type="Pfam" id="PF03130">
    <property type="entry name" value="HEAT_PBS"/>
    <property type="match status" value="1"/>
</dbReference>
<dbReference type="InterPro" id="IPR011989">
    <property type="entry name" value="ARM-like"/>
</dbReference>
<dbReference type="InterPro" id="IPR021133">
    <property type="entry name" value="HEAT_type_2"/>
</dbReference>
<evidence type="ECO:0000313" key="12">
    <source>
        <dbReference type="EMBL" id="JAC10720.1"/>
    </source>
</evidence>
<dbReference type="HAMAP" id="MF_03101">
    <property type="entry name" value="Deoxyhypusine_hydroxylase"/>
    <property type="match status" value="1"/>
</dbReference>
<dbReference type="VEuPathDB" id="VectorBase:AALFPA_074028"/>
<dbReference type="VEuPathDB" id="VectorBase:AALF024926"/>
<evidence type="ECO:0000256" key="1">
    <source>
        <dbReference type="ARBA" id="ARBA00000068"/>
    </source>
</evidence>
<dbReference type="InterPro" id="IPR016024">
    <property type="entry name" value="ARM-type_fold"/>
</dbReference>
<evidence type="ECO:0000256" key="9">
    <source>
        <dbReference type="ARBA" id="ARBA00045876"/>
    </source>
</evidence>
<dbReference type="SMART" id="SM00567">
    <property type="entry name" value="EZ_HEAT"/>
    <property type="match status" value="6"/>
</dbReference>
<feature type="binding site" evidence="10">
    <location>
        <position position="59"/>
    </location>
    <ligand>
        <name>Fe cation</name>
        <dbReference type="ChEBI" id="CHEBI:24875"/>
        <label>1</label>
    </ligand>
</feature>
<feature type="binding site" evidence="10">
    <location>
        <position position="92"/>
    </location>
    <ligand>
        <name>Fe cation</name>
        <dbReference type="ChEBI" id="CHEBI:24875"/>
        <label>1</label>
    </ligand>
</feature>
<comment type="function">
    <text evidence="9">Catalyzes the hydroxylation of the N(6)-(4-aminobutyl)-L-lysine intermediate produced by deoxyhypusine synthase/DHPS on a critical lysine of the eukaryotic translation initiation factor 5A/eIF-5A. This is the second step of the post-translational modification of that lysine into an unusual amino acid residue named hypusine. Hypusination is unique to mature eIF-5A factor and is essential for its function.</text>
</comment>
<dbReference type="FunFam" id="1.25.10.10:FF:000099">
    <property type="entry name" value="Deoxyhypusine hydroxylase"/>
    <property type="match status" value="2"/>
</dbReference>
<comment type="similarity">
    <text evidence="10">Belongs to the deoxyhypusine hydroxylase family.</text>
</comment>
<keyword evidence="4" id="KW-0677">Repeat</keyword>
<evidence type="ECO:0000256" key="8">
    <source>
        <dbReference type="ARBA" id="ARBA00023256"/>
    </source>
</evidence>
<dbReference type="InterPro" id="IPR027517">
    <property type="entry name" value="Deoxyhypusine_hydroxylase"/>
</dbReference>
<evidence type="ECO:0000256" key="4">
    <source>
        <dbReference type="ARBA" id="ARBA00022737"/>
    </source>
</evidence>
<dbReference type="AlphaFoldDB" id="A0A023EP29"/>
<dbReference type="UniPathway" id="UPA00354"/>
<comment type="pathway">
    <text evidence="2 10">Protein modification; eIF5A hypusination.</text>
</comment>
<dbReference type="EC" id="1.14.99.29" evidence="10"/>
<comment type="function">
    <text evidence="10">Catalyzes the hydroxylation of the N(6)-(4-aminobutyl)-L-lysine intermediate to form hypusine, an essential post-translational modification only found in mature eIF-5A factor.</text>
</comment>
<dbReference type="InterPro" id="IPR004155">
    <property type="entry name" value="PBS_lyase_HEAT"/>
</dbReference>
<dbReference type="Gene3D" id="1.25.10.10">
    <property type="entry name" value="Leucine-rich Repeat Variant"/>
    <property type="match status" value="2"/>
</dbReference>
<dbReference type="EMBL" id="GAPW01002878">
    <property type="protein sequence ID" value="JAC10720.1"/>
    <property type="molecule type" value="mRNA"/>
</dbReference>
<evidence type="ECO:0000256" key="6">
    <source>
        <dbReference type="ARBA" id="ARBA00023004"/>
    </source>
</evidence>
<organism evidence="12">
    <name type="scientific">Aedes albopictus</name>
    <name type="common">Asian tiger mosquito</name>
    <name type="synonym">Stegomyia albopicta</name>
    <dbReference type="NCBI Taxonomy" id="7160"/>
    <lineage>
        <taxon>Eukaryota</taxon>
        <taxon>Metazoa</taxon>
        <taxon>Ecdysozoa</taxon>
        <taxon>Arthropoda</taxon>
        <taxon>Hexapoda</taxon>
        <taxon>Insecta</taxon>
        <taxon>Pterygota</taxon>
        <taxon>Neoptera</taxon>
        <taxon>Endopterygota</taxon>
        <taxon>Diptera</taxon>
        <taxon>Nematocera</taxon>
        <taxon>Culicoidea</taxon>
        <taxon>Culicidae</taxon>
        <taxon>Culicinae</taxon>
        <taxon>Aedini</taxon>
        <taxon>Aedes</taxon>
        <taxon>Stegomyia</taxon>
    </lineage>
</organism>
<dbReference type="Pfam" id="PF13646">
    <property type="entry name" value="HEAT_2"/>
    <property type="match status" value="2"/>
</dbReference>
<feature type="binding site" evidence="10">
    <location>
        <position position="211"/>
    </location>
    <ligand>
        <name>Fe cation</name>
        <dbReference type="ChEBI" id="CHEBI:24875"/>
        <label>2</label>
    </ligand>
</feature>
<dbReference type="GO" id="GO:0019135">
    <property type="term" value="F:deoxyhypusine monooxygenase activity"/>
    <property type="evidence" value="ECO:0007669"/>
    <property type="project" value="UniProtKB-UniRule"/>
</dbReference>
<evidence type="ECO:0000256" key="5">
    <source>
        <dbReference type="ARBA" id="ARBA00023002"/>
    </source>
</evidence>
<dbReference type="GO" id="GO:0046872">
    <property type="term" value="F:metal ion binding"/>
    <property type="evidence" value="ECO:0007669"/>
    <property type="project" value="UniProtKB-KW"/>
</dbReference>
<sequence length="302" mass="33692">MVQIEESKISDIGRVLNDQNRPLKERFRALFTLKNIGGPKALESIGSCFEDDSALLKHELAYCLGQMQDRAAIPILTKVLEDSAQEPMVRHEAAEALGAIGASEVEQILVKYSKDPVVEVAETCEIALGRVRWLKNKEANLVDNNPYASVDPTPPAETSNVAELQKILMNDDESLFNRYRAMFSLRNLRTEESVLALATGLKGKSALFRHEVAFVLGQLQEPCSIPFLAENLRDSAENEMVRHECAEALGAIATEECTNILNEYLKDEKRVVKESCEVALDMCEYENSPEFQYADTLGKVTH</sequence>
<dbReference type="VEuPathDB" id="VectorBase:AALC636_029986"/>
<keyword evidence="8 10" id="KW-0386">Hypusine biosynthesis</keyword>
<feature type="repeat" description="HEAT" evidence="11">
    <location>
        <begin position="72"/>
        <end position="112"/>
    </location>
</feature>
<feature type="binding site" evidence="10">
    <location>
        <position position="91"/>
    </location>
    <ligand>
        <name>Fe cation</name>
        <dbReference type="ChEBI" id="CHEBI:24875"/>
        <label>1</label>
    </ligand>
</feature>
<accession>A0A023EP29</accession>
<comment type="cofactor">
    <cofactor evidence="10">
        <name>Fe(2+)</name>
        <dbReference type="ChEBI" id="CHEBI:29033"/>
    </cofactor>
    <text evidence="10">Binds 2 Fe(2+) ions per subunit.</text>
</comment>
<keyword evidence="6 10" id="KW-0408">Iron</keyword>
<dbReference type="PROSITE" id="PS50077">
    <property type="entry name" value="HEAT_REPEAT"/>
    <property type="match status" value="1"/>
</dbReference>
<dbReference type="PANTHER" id="PTHR12697">
    <property type="entry name" value="PBS LYASE HEAT-LIKE PROTEIN"/>
    <property type="match status" value="1"/>
</dbReference>